<dbReference type="EMBL" id="VBAP01000040">
    <property type="protein sequence ID" value="TMI75763.1"/>
    <property type="molecule type" value="Genomic_DNA"/>
</dbReference>
<keyword evidence="3" id="KW-0547">Nucleotide-binding</keyword>
<dbReference type="GO" id="GO:0016887">
    <property type="term" value="F:ATP hydrolysis activity"/>
    <property type="evidence" value="ECO:0007669"/>
    <property type="project" value="InterPro"/>
</dbReference>
<dbReference type="CDD" id="cd03257">
    <property type="entry name" value="ABC_NikE_OppD_transporters"/>
    <property type="match status" value="1"/>
</dbReference>
<dbReference type="InterPro" id="IPR050319">
    <property type="entry name" value="ABC_transp_ATP-bind"/>
</dbReference>
<dbReference type="PANTHER" id="PTHR43776:SF8">
    <property type="entry name" value="ABC TRANSPORTER, ATP-BINDING PROTEIN"/>
    <property type="match status" value="1"/>
</dbReference>
<gene>
    <name evidence="6" type="ORF">E6H05_05955</name>
</gene>
<name>A0A537IWS8_9BACT</name>
<accession>A0A537IWS8</accession>
<proteinExistence type="inferred from homology"/>
<reference evidence="6 7" key="1">
    <citation type="journal article" date="2019" name="Nat. Microbiol.">
        <title>Mediterranean grassland soil C-N compound turnover is dependent on rainfall and depth, and is mediated by genomically divergent microorganisms.</title>
        <authorList>
            <person name="Diamond S."/>
            <person name="Andeer P.F."/>
            <person name="Li Z."/>
            <person name="Crits-Christoph A."/>
            <person name="Burstein D."/>
            <person name="Anantharaman K."/>
            <person name="Lane K.R."/>
            <person name="Thomas B.C."/>
            <person name="Pan C."/>
            <person name="Northen T.R."/>
            <person name="Banfield J.F."/>
        </authorList>
    </citation>
    <scope>NUCLEOTIDE SEQUENCE [LARGE SCALE GENOMIC DNA]</scope>
    <source>
        <strain evidence="6">NP_8</strain>
    </source>
</reference>
<dbReference type="Proteomes" id="UP000318834">
    <property type="component" value="Unassembled WGS sequence"/>
</dbReference>
<feature type="domain" description="ABC transporter" evidence="5">
    <location>
        <begin position="5"/>
        <end position="261"/>
    </location>
</feature>
<keyword evidence="2" id="KW-0813">Transport</keyword>
<evidence type="ECO:0000256" key="1">
    <source>
        <dbReference type="ARBA" id="ARBA00005417"/>
    </source>
</evidence>
<dbReference type="InterPro" id="IPR003439">
    <property type="entry name" value="ABC_transporter-like_ATP-bd"/>
</dbReference>
<dbReference type="FunFam" id="3.40.50.300:FF:000016">
    <property type="entry name" value="Oligopeptide ABC transporter ATP-binding component"/>
    <property type="match status" value="1"/>
</dbReference>
<dbReference type="AlphaFoldDB" id="A0A537IWS8"/>
<dbReference type="SUPFAM" id="SSF52540">
    <property type="entry name" value="P-loop containing nucleoside triphosphate hydrolases"/>
    <property type="match status" value="1"/>
</dbReference>
<dbReference type="PROSITE" id="PS00211">
    <property type="entry name" value="ABC_TRANSPORTER_1"/>
    <property type="match status" value="1"/>
</dbReference>
<dbReference type="Gene3D" id="3.40.50.300">
    <property type="entry name" value="P-loop containing nucleotide triphosphate hydrolases"/>
    <property type="match status" value="1"/>
</dbReference>
<dbReference type="Pfam" id="PF00005">
    <property type="entry name" value="ABC_tran"/>
    <property type="match status" value="1"/>
</dbReference>
<evidence type="ECO:0000313" key="7">
    <source>
        <dbReference type="Proteomes" id="UP000318834"/>
    </source>
</evidence>
<comment type="similarity">
    <text evidence="1">Belongs to the ABC transporter superfamily.</text>
</comment>
<sequence length="344" mass="37673">MNHLLEVTDLRKEYPLQSGLLGAVMGSRRVVHAVNGVSFVLDEGGSLGLAGESGCGKTTTAKLILKLLHPTAGSIRFAGRDVAGLDGSDLLSYRRQAQFIFQNPYEALNPRFTILRSLLEPLIIHEIGRSIAERVERVAGALDRVHLNPPETFFLKYPHQLSGGQLQRVVIARALLVDPVLLVADEPVSMLDVSIRAGVLNLMRDLSRERKLTTLYISHDLALIRYMCSVTAVMYLGTICEIGPTEEVIEHPRHPYTQALVSAVPDPDPTRPRRPVEIADTVPTPFQLPAGCPFADRCPQVMEVCRHLRPLLLPVDGGVRVACHLYPGSTPRAAEGDGAKLEPN</sequence>
<dbReference type="PANTHER" id="PTHR43776">
    <property type="entry name" value="TRANSPORT ATP-BINDING PROTEIN"/>
    <property type="match status" value="1"/>
</dbReference>
<dbReference type="InterPro" id="IPR013563">
    <property type="entry name" value="Oligopep_ABC_C"/>
</dbReference>
<keyword evidence="4 6" id="KW-0067">ATP-binding</keyword>
<dbReference type="GO" id="GO:0005524">
    <property type="term" value="F:ATP binding"/>
    <property type="evidence" value="ECO:0007669"/>
    <property type="project" value="UniProtKB-KW"/>
</dbReference>
<dbReference type="PROSITE" id="PS50893">
    <property type="entry name" value="ABC_TRANSPORTER_2"/>
    <property type="match status" value="1"/>
</dbReference>
<protein>
    <submittedName>
        <fullName evidence="6">ABC transporter ATP-binding protein</fullName>
    </submittedName>
</protein>
<evidence type="ECO:0000256" key="3">
    <source>
        <dbReference type="ARBA" id="ARBA00022741"/>
    </source>
</evidence>
<organism evidence="6 7">
    <name type="scientific">Candidatus Segetimicrobium genomatis</name>
    <dbReference type="NCBI Taxonomy" id="2569760"/>
    <lineage>
        <taxon>Bacteria</taxon>
        <taxon>Bacillati</taxon>
        <taxon>Candidatus Sysuimicrobiota</taxon>
        <taxon>Candidatus Sysuimicrobiia</taxon>
        <taxon>Candidatus Sysuimicrobiales</taxon>
        <taxon>Candidatus Segetimicrobiaceae</taxon>
        <taxon>Candidatus Segetimicrobium</taxon>
    </lineage>
</organism>
<evidence type="ECO:0000259" key="5">
    <source>
        <dbReference type="PROSITE" id="PS50893"/>
    </source>
</evidence>
<comment type="caution">
    <text evidence="6">The sequence shown here is derived from an EMBL/GenBank/DDBJ whole genome shotgun (WGS) entry which is preliminary data.</text>
</comment>
<dbReference type="GO" id="GO:0015833">
    <property type="term" value="P:peptide transport"/>
    <property type="evidence" value="ECO:0007669"/>
    <property type="project" value="InterPro"/>
</dbReference>
<dbReference type="NCBIfam" id="TIGR01727">
    <property type="entry name" value="oligo_HPY"/>
    <property type="match status" value="1"/>
</dbReference>
<dbReference type="InterPro" id="IPR003593">
    <property type="entry name" value="AAA+_ATPase"/>
</dbReference>
<evidence type="ECO:0000256" key="4">
    <source>
        <dbReference type="ARBA" id="ARBA00022840"/>
    </source>
</evidence>
<dbReference type="GO" id="GO:0055085">
    <property type="term" value="P:transmembrane transport"/>
    <property type="evidence" value="ECO:0007669"/>
    <property type="project" value="UniProtKB-ARBA"/>
</dbReference>
<dbReference type="InterPro" id="IPR027417">
    <property type="entry name" value="P-loop_NTPase"/>
</dbReference>
<evidence type="ECO:0000313" key="6">
    <source>
        <dbReference type="EMBL" id="TMI75763.1"/>
    </source>
</evidence>
<dbReference type="InterPro" id="IPR017871">
    <property type="entry name" value="ABC_transporter-like_CS"/>
</dbReference>
<dbReference type="SMART" id="SM00382">
    <property type="entry name" value="AAA"/>
    <property type="match status" value="1"/>
</dbReference>
<dbReference type="Pfam" id="PF08352">
    <property type="entry name" value="oligo_HPY"/>
    <property type="match status" value="1"/>
</dbReference>
<evidence type="ECO:0000256" key="2">
    <source>
        <dbReference type="ARBA" id="ARBA00022448"/>
    </source>
</evidence>